<dbReference type="Proteomes" id="UP000290365">
    <property type="component" value="Chromosome"/>
</dbReference>
<protein>
    <recommendedName>
        <fullName evidence="1">Zinc finger CGNR domain-containing protein</fullName>
    </recommendedName>
</protein>
<feature type="domain" description="Zinc finger CGNR" evidence="1">
    <location>
        <begin position="170"/>
        <end position="218"/>
    </location>
</feature>
<proteinExistence type="predicted"/>
<evidence type="ECO:0000313" key="3">
    <source>
        <dbReference type="Proteomes" id="UP000290365"/>
    </source>
</evidence>
<organism evidence="2 3">
    <name type="scientific">Ktedonosporobacter rubrisoli</name>
    <dbReference type="NCBI Taxonomy" id="2509675"/>
    <lineage>
        <taxon>Bacteria</taxon>
        <taxon>Bacillati</taxon>
        <taxon>Chloroflexota</taxon>
        <taxon>Ktedonobacteria</taxon>
        <taxon>Ktedonobacterales</taxon>
        <taxon>Ktedonosporobacteraceae</taxon>
        <taxon>Ktedonosporobacter</taxon>
    </lineage>
</organism>
<name>A0A4V0Z0F9_KTERU</name>
<dbReference type="PANTHER" id="PTHR35525:SF3">
    <property type="entry name" value="BLL6575 PROTEIN"/>
    <property type="match status" value="1"/>
</dbReference>
<dbReference type="InterPro" id="IPR023286">
    <property type="entry name" value="ABATE_dom_sf"/>
</dbReference>
<dbReference type="InterPro" id="IPR021005">
    <property type="entry name" value="Znf_CGNR"/>
</dbReference>
<dbReference type="Gene3D" id="1.10.3300.10">
    <property type="entry name" value="Jann2411-like domain"/>
    <property type="match status" value="1"/>
</dbReference>
<keyword evidence="3" id="KW-1185">Reference proteome</keyword>
<gene>
    <name evidence="2" type="ORF">EPA93_46815</name>
</gene>
<evidence type="ECO:0000259" key="1">
    <source>
        <dbReference type="Pfam" id="PF11706"/>
    </source>
</evidence>
<accession>A0A4V0Z0F9</accession>
<dbReference type="Pfam" id="PF11706">
    <property type="entry name" value="zf-CGNR"/>
    <property type="match status" value="1"/>
</dbReference>
<dbReference type="OrthoDB" id="157603at2"/>
<dbReference type="Pfam" id="PF07336">
    <property type="entry name" value="ABATE"/>
    <property type="match status" value="1"/>
</dbReference>
<dbReference type="RefSeq" id="WP_129894149.1">
    <property type="nucleotide sequence ID" value="NZ_CP035758.1"/>
</dbReference>
<dbReference type="AlphaFoldDB" id="A0A4V0Z0F9"/>
<reference evidence="2 3" key="1">
    <citation type="submission" date="2019-01" db="EMBL/GenBank/DDBJ databases">
        <title>Ktedonosporobacter rubrisoli SCAWS-G2.</title>
        <authorList>
            <person name="Huang Y."/>
            <person name="Yan B."/>
        </authorList>
    </citation>
    <scope>NUCLEOTIDE SEQUENCE [LARGE SCALE GENOMIC DNA]</scope>
    <source>
        <strain evidence="2 3">SCAWS-G2</strain>
    </source>
</reference>
<dbReference type="KEGG" id="kbs:EPA93_46815"/>
<sequence>MMNNYEQLHLAMGQMPALVGGKLCLDFVNTVEPRGGLDLEESVLATRRDYLADYTKLLAWSILAHIVTEKDAVNLLNEAQCHDQLAHEALTLRELLYSIFYKIAKNQEPTEQELGALQQAYLNELSKARLAKIEGHFTWQWSSESKDLASLTRPIVQSAIELLREGESKRLKVCPGVPGDPLACAWLFYDESKNRSRHWCSMQDCGSAVKARRLTERRRADRKRG</sequence>
<dbReference type="InterPro" id="IPR010852">
    <property type="entry name" value="ABATE"/>
</dbReference>
<dbReference type="PANTHER" id="PTHR35525">
    <property type="entry name" value="BLL6575 PROTEIN"/>
    <property type="match status" value="1"/>
</dbReference>
<dbReference type="EMBL" id="CP035758">
    <property type="protein sequence ID" value="QBD83081.1"/>
    <property type="molecule type" value="Genomic_DNA"/>
</dbReference>
<dbReference type="SUPFAM" id="SSF160904">
    <property type="entry name" value="Jann2411-like"/>
    <property type="match status" value="1"/>
</dbReference>
<evidence type="ECO:0000313" key="2">
    <source>
        <dbReference type="EMBL" id="QBD83081.1"/>
    </source>
</evidence>